<dbReference type="PANTHER" id="PTHR34311:SF10">
    <property type="entry name" value="NEMATODE SPECIFIC PEPTIDE FAMILY-RELATED"/>
    <property type="match status" value="1"/>
</dbReference>
<dbReference type="EMBL" id="DS268407">
    <property type="protein sequence ID" value="EFO82416.1"/>
    <property type="molecule type" value="Genomic_DNA"/>
</dbReference>
<accession>E3LE39</accession>
<keyword evidence="3" id="KW-1185">Reference proteome</keyword>
<dbReference type="OMA" id="WWGCEYA"/>
<evidence type="ECO:0008006" key="4">
    <source>
        <dbReference type="Google" id="ProtNLM"/>
    </source>
</evidence>
<name>E3LE39_CAERE</name>
<dbReference type="HOGENOM" id="CLU_1435637_0_0_1"/>
<evidence type="ECO:0000313" key="3">
    <source>
        <dbReference type="Proteomes" id="UP000008281"/>
    </source>
</evidence>
<dbReference type="OrthoDB" id="5782029at2759"/>
<dbReference type="AlphaFoldDB" id="E3LE39"/>
<dbReference type="FunCoup" id="E3LE39">
    <property type="interactions" value="481"/>
</dbReference>
<dbReference type="InParanoid" id="E3LE39"/>
<organism evidence="3">
    <name type="scientific">Caenorhabditis remanei</name>
    <name type="common">Caenorhabditis vulgaris</name>
    <dbReference type="NCBI Taxonomy" id="31234"/>
    <lineage>
        <taxon>Eukaryota</taxon>
        <taxon>Metazoa</taxon>
        <taxon>Ecdysozoa</taxon>
        <taxon>Nematoda</taxon>
        <taxon>Chromadorea</taxon>
        <taxon>Rhabditida</taxon>
        <taxon>Rhabditina</taxon>
        <taxon>Rhabditomorpha</taxon>
        <taxon>Rhabditoidea</taxon>
        <taxon>Rhabditidae</taxon>
        <taxon>Peloderinae</taxon>
        <taxon>Caenorhabditis</taxon>
    </lineage>
</organism>
<dbReference type="PANTHER" id="PTHR34311">
    <property type="entry name" value="PROTEIN CBG21698-RELATED"/>
    <property type="match status" value="1"/>
</dbReference>
<keyword evidence="1" id="KW-0732">Signal</keyword>
<dbReference type="eggNOG" id="ENOG502SVYJ">
    <property type="taxonomic scope" value="Eukaryota"/>
</dbReference>
<gene>
    <name evidence="2" type="ORF">CRE_00744</name>
</gene>
<dbReference type="STRING" id="31234.E3LE39"/>
<dbReference type="Proteomes" id="UP000008281">
    <property type="component" value="Unassembled WGS sequence"/>
</dbReference>
<feature type="chain" id="PRO_5003172647" description="DUF19 domain-containing protein" evidence="1">
    <location>
        <begin position="19"/>
        <end position="232"/>
    </location>
</feature>
<evidence type="ECO:0000256" key="1">
    <source>
        <dbReference type="SAM" id="SignalP"/>
    </source>
</evidence>
<protein>
    <recommendedName>
        <fullName evidence="4">DUF19 domain-containing protein</fullName>
    </recommendedName>
</protein>
<feature type="signal peptide" evidence="1">
    <location>
        <begin position="1"/>
        <end position="18"/>
    </location>
</feature>
<reference evidence="2" key="1">
    <citation type="submission" date="2007-07" db="EMBL/GenBank/DDBJ databases">
        <title>PCAP assembly of the Caenorhabditis remanei genome.</title>
        <authorList>
            <consortium name="The Caenorhabditis remanei Sequencing Consortium"/>
            <person name="Wilson R.K."/>
        </authorList>
    </citation>
    <scope>NUCLEOTIDE SEQUENCE [LARGE SCALE GENOMIC DNA]</scope>
    <source>
        <strain evidence="2">PB4641</strain>
    </source>
</reference>
<evidence type="ECO:0000313" key="2">
    <source>
        <dbReference type="EMBL" id="EFO82416.1"/>
    </source>
</evidence>
<proteinExistence type="predicted"/>
<sequence>MSFLALIAVLAIVPSISGACTPSTTGTCTPDLLQCCGLQLKADMGLANCYGILAFEPECHRQEIENMYINGTSGLLKVCNLCLYTSAFNNYYECLGPARRDCTSISYHVKAGLRLSDAVQVVSMYKQFGFACGAGFEGFSNNDACMSQIFSTKQTQITACRTKFANNILADYKNHCMYFQQYTGCFNALFDHSLCNSESSWWGCEYARQSGRVVLHDCNLQCSCKFLTFCTG</sequence>